<gene>
    <name evidence="1" type="ORF">CU669_20675</name>
</gene>
<dbReference type="AlphaFoldDB" id="A0A364NSD1"/>
<dbReference type="Proteomes" id="UP000251075">
    <property type="component" value="Unassembled WGS sequence"/>
</dbReference>
<evidence type="ECO:0000313" key="1">
    <source>
        <dbReference type="EMBL" id="RAU20001.1"/>
    </source>
</evidence>
<proteinExistence type="predicted"/>
<comment type="caution">
    <text evidence="1">The sequence shown here is derived from an EMBL/GenBank/DDBJ whole genome shotgun (WGS) entry which is preliminary data.</text>
</comment>
<name>A0A364NSD1_9PROT</name>
<dbReference type="EMBL" id="PGTO01000044">
    <property type="protein sequence ID" value="RAU20001.1"/>
    <property type="molecule type" value="Genomic_DNA"/>
</dbReference>
<protein>
    <submittedName>
        <fullName evidence="1">Uncharacterized protein</fullName>
    </submittedName>
</protein>
<keyword evidence="2" id="KW-1185">Reference proteome</keyword>
<evidence type="ECO:0000313" key="2">
    <source>
        <dbReference type="Proteomes" id="UP000251075"/>
    </source>
</evidence>
<reference evidence="1 2" key="1">
    <citation type="submission" date="2017-11" db="EMBL/GenBank/DDBJ databases">
        <title>Draft genome sequence of magnetotactic bacterium Magnetospirillum kuznetsovii LBB-42.</title>
        <authorList>
            <person name="Grouzdev D.S."/>
            <person name="Rysina M.S."/>
            <person name="Baslerov R.V."/>
            <person name="Koziaeva V."/>
        </authorList>
    </citation>
    <scope>NUCLEOTIDE SEQUENCE [LARGE SCALE GENOMIC DNA]</scope>
    <source>
        <strain evidence="1 2">LBB-42</strain>
    </source>
</reference>
<sequence length="68" mass="6916">MALGSGRGSDLIAPVGGPGLIGHDSDEGGRQVRGSLLDGGQLVDAAALFLILGLPRLAGLQRLPSWLR</sequence>
<accession>A0A364NSD1</accession>
<organism evidence="1 2">
    <name type="scientific">Paramagnetospirillum kuznetsovii</name>
    <dbReference type="NCBI Taxonomy" id="2053833"/>
    <lineage>
        <taxon>Bacteria</taxon>
        <taxon>Pseudomonadati</taxon>
        <taxon>Pseudomonadota</taxon>
        <taxon>Alphaproteobacteria</taxon>
        <taxon>Rhodospirillales</taxon>
        <taxon>Magnetospirillaceae</taxon>
        <taxon>Paramagnetospirillum</taxon>
    </lineage>
</organism>